<gene>
    <name evidence="2" type="ORF">PHMEG_0001536</name>
</gene>
<dbReference type="AlphaFoldDB" id="A0A225X0W8"/>
<sequence length="363" mass="40580">MAQSNVEPAPHSWSVSGSKKITLPPQPKSDNSPVKEIIQRLNMLRTRTQSEPVHLTQKTEEEAQPVKESTAEKHELDVQLTTPTKPATYKRFPVETSEPEDLTNSSKIDIESTTTKTCRYYSTVPRSPSVYSTASTGSLDSLLSSLDIFLPEILQATGEYSPEVAKMAKSHSRRSSLPEKLQSENPSKLVLPTSHRRSSSSIPAPKSRCSSQCASNNTASIAPQRTRPRHSSLSAIMMPLAKPTRRFTQSARSTPPISSPCARSRSNSSSRYLEYDSSPRFAATKALNIERRRQLEERNRHLAALRIKHSHSNISLRPRTSEWQGRLDQVRSRLFDFKDNSQAVVKAKTTTSRRRTASSQARV</sequence>
<evidence type="ECO:0000256" key="1">
    <source>
        <dbReference type="SAM" id="MobiDB-lite"/>
    </source>
</evidence>
<feature type="compositionally biased region" description="Low complexity" evidence="1">
    <location>
        <begin position="259"/>
        <end position="271"/>
    </location>
</feature>
<proteinExistence type="predicted"/>
<comment type="caution">
    <text evidence="2">The sequence shown here is derived from an EMBL/GenBank/DDBJ whole genome shotgun (WGS) entry which is preliminary data.</text>
</comment>
<feature type="compositionally biased region" description="Basic and acidic residues" evidence="1">
    <location>
        <begin position="57"/>
        <end position="77"/>
    </location>
</feature>
<keyword evidence="3" id="KW-1185">Reference proteome</keyword>
<feature type="compositionally biased region" description="Polar residues" evidence="1">
    <location>
        <begin position="208"/>
        <end position="223"/>
    </location>
</feature>
<organism evidence="2 3">
    <name type="scientific">Phytophthora megakarya</name>
    <dbReference type="NCBI Taxonomy" id="4795"/>
    <lineage>
        <taxon>Eukaryota</taxon>
        <taxon>Sar</taxon>
        <taxon>Stramenopiles</taxon>
        <taxon>Oomycota</taxon>
        <taxon>Peronosporomycetes</taxon>
        <taxon>Peronosporales</taxon>
        <taxon>Peronosporaceae</taxon>
        <taxon>Phytophthora</taxon>
    </lineage>
</organism>
<feature type="compositionally biased region" description="Polar residues" evidence="1">
    <location>
        <begin position="246"/>
        <end position="256"/>
    </location>
</feature>
<dbReference type="OrthoDB" id="120721at2759"/>
<dbReference type="EMBL" id="NBNE01000056">
    <property type="protein sequence ID" value="OWZ23556.1"/>
    <property type="molecule type" value="Genomic_DNA"/>
</dbReference>
<protein>
    <submittedName>
        <fullName evidence="2">Uncharacterized protein</fullName>
    </submittedName>
</protein>
<reference evidence="3" key="1">
    <citation type="submission" date="2017-03" db="EMBL/GenBank/DDBJ databases">
        <title>Phytopthora megakarya and P. palmivora, two closely related causual agents of cacao black pod achieved similar genome size and gene model numbers by different mechanisms.</title>
        <authorList>
            <person name="Ali S."/>
            <person name="Shao J."/>
            <person name="Larry D.J."/>
            <person name="Kronmiller B."/>
            <person name="Shen D."/>
            <person name="Strem M.D."/>
            <person name="Melnick R.L."/>
            <person name="Guiltinan M.J."/>
            <person name="Tyler B.M."/>
            <person name="Meinhardt L.W."/>
            <person name="Bailey B.A."/>
        </authorList>
    </citation>
    <scope>NUCLEOTIDE SEQUENCE [LARGE SCALE GENOMIC DNA]</scope>
    <source>
        <strain evidence="3">zdho120</strain>
    </source>
</reference>
<feature type="region of interest" description="Disordered" evidence="1">
    <location>
        <begin position="1"/>
        <end position="104"/>
    </location>
</feature>
<evidence type="ECO:0000313" key="3">
    <source>
        <dbReference type="Proteomes" id="UP000198211"/>
    </source>
</evidence>
<feature type="region of interest" description="Disordered" evidence="1">
    <location>
        <begin position="165"/>
        <end position="272"/>
    </location>
</feature>
<evidence type="ECO:0000313" key="2">
    <source>
        <dbReference type="EMBL" id="OWZ23556.1"/>
    </source>
</evidence>
<name>A0A225X0W8_9STRA</name>
<accession>A0A225X0W8</accession>
<dbReference type="Proteomes" id="UP000198211">
    <property type="component" value="Unassembled WGS sequence"/>
</dbReference>